<dbReference type="Gene3D" id="2.40.160.50">
    <property type="entry name" value="membrane protein fhac: a member of the omp85/tpsb transporter family"/>
    <property type="match status" value="1"/>
</dbReference>
<dbReference type="AlphaFoldDB" id="A0A1X7PC04"/>
<accession>A0A1X7PC04</accession>
<dbReference type="InterPro" id="IPR010827">
    <property type="entry name" value="BamA/TamA_POTRA"/>
</dbReference>
<evidence type="ECO:0000256" key="2">
    <source>
        <dbReference type="ARBA" id="ARBA00022452"/>
    </source>
</evidence>
<dbReference type="OrthoDB" id="9803054at2"/>
<feature type="signal peptide" evidence="8">
    <location>
        <begin position="1"/>
        <end position="17"/>
    </location>
</feature>
<comment type="similarity">
    <text evidence="8">Belongs to the BamA family.</text>
</comment>
<evidence type="ECO:0000256" key="1">
    <source>
        <dbReference type="ARBA" id="ARBA00004370"/>
    </source>
</evidence>
<evidence type="ECO:0000313" key="12">
    <source>
        <dbReference type="Proteomes" id="UP000193083"/>
    </source>
</evidence>
<dbReference type="GO" id="GO:0009279">
    <property type="term" value="C:cell outer membrane"/>
    <property type="evidence" value="ECO:0007669"/>
    <property type="project" value="UniProtKB-SubCell"/>
</dbReference>
<dbReference type="NCBIfam" id="TIGR03303">
    <property type="entry name" value="OM_YaeT"/>
    <property type="match status" value="1"/>
</dbReference>
<evidence type="ECO:0000256" key="3">
    <source>
        <dbReference type="ARBA" id="ARBA00022692"/>
    </source>
</evidence>
<evidence type="ECO:0000256" key="5">
    <source>
        <dbReference type="ARBA" id="ARBA00022737"/>
    </source>
</evidence>
<dbReference type="HAMAP" id="MF_01430">
    <property type="entry name" value="OM_assembly_BamA"/>
    <property type="match status" value="1"/>
</dbReference>
<evidence type="ECO:0000313" key="11">
    <source>
        <dbReference type="EMBL" id="SMH48580.1"/>
    </source>
</evidence>
<dbReference type="InterPro" id="IPR039910">
    <property type="entry name" value="D15-like"/>
</dbReference>
<keyword evidence="5 8" id="KW-0677">Repeat</keyword>
<dbReference type="PROSITE" id="PS51779">
    <property type="entry name" value="POTRA"/>
    <property type="match status" value="4"/>
</dbReference>
<feature type="domain" description="POTRA" evidence="10">
    <location>
        <begin position="187"/>
        <end position="275"/>
    </location>
</feature>
<dbReference type="InterPro" id="IPR023707">
    <property type="entry name" value="OM_assembly_BamA"/>
</dbReference>
<feature type="domain" description="POTRA" evidence="10">
    <location>
        <begin position="39"/>
        <end position="106"/>
    </location>
</feature>
<dbReference type="RefSeq" id="WP_085465538.1">
    <property type="nucleotide sequence ID" value="NZ_FXBL01000004.1"/>
</dbReference>
<evidence type="ECO:0000256" key="7">
    <source>
        <dbReference type="ARBA" id="ARBA00023237"/>
    </source>
</evidence>
<protein>
    <recommendedName>
        <fullName evidence="8 9">Outer membrane protein assembly factor BamA</fullName>
    </recommendedName>
</protein>
<evidence type="ECO:0000256" key="6">
    <source>
        <dbReference type="ARBA" id="ARBA00023136"/>
    </source>
</evidence>
<dbReference type="InterPro" id="IPR000184">
    <property type="entry name" value="Bac_surfAg_D15"/>
</dbReference>
<dbReference type="EMBL" id="FXBL01000004">
    <property type="protein sequence ID" value="SMH48580.1"/>
    <property type="molecule type" value="Genomic_DNA"/>
</dbReference>
<feature type="domain" description="POTRA" evidence="10">
    <location>
        <begin position="107"/>
        <end position="184"/>
    </location>
</feature>
<feature type="domain" description="POTRA" evidence="10">
    <location>
        <begin position="360"/>
        <end position="433"/>
    </location>
</feature>
<evidence type="ECO:0000256" key="9">
    <source>
        <dbReference type="NCBIfam" id="TIGR03303"/>
    </source>
</evidence>
<comment type="function">
    <text evidence="8">Part of the outer membrane protein assembly complex, which is involved in assembly and insertion of beta-barrel proteins into the outer membrane.</text>
</comment>
<keyword evidence="4 8" id="KW-0732">Signal</keyword>
<proteinExistence type="inferred from homology"/>
<comment type="subunit">
    <text evidence="8">Part of the Bam complex.</text>
</comment>
<feature type="chain" id="PRO_5013407659" description="Outer membrane protein assembly factor BamA" evidence="8">
    <location>
        <begin position="18"/>
        <end position="796"/>
    </location>
</feature>
<organism evidence="11 12">
    <name type="scientific">Mesorhizobium australicum</name>
    <dbReference type="NCBI Taxonomy" id="536018"/>
    <lineage>
        <taxon>Bacteria</taxon>
        <taxon>Pseudomonadati</taxon>
        <taxon>Pseudomonadota</taxon>
        <taxon>Alphaproteobacteria</taxon>
        <taxon>Hyphomicrobiales</taxon>
        <taxon>Phyllobacteriaceae</taxon>
        <taxon>Mesorhizobium</taxon>
    </lineage>
</organism>
<dbReference type="Proteomes" id="UP000193083">
    <property type="component" value="Unassembled WGS sequence"/>
</dbReference>
<evidence type="ECO:0000256" key="4">
    <source>
        <dbReference type="ARBA" id="ARBA00022729"/>
    </source>
</evidence>
<keyword evidence="2 8" id="KW-1134">Transmembrane beta strand</keyword>
<dbReference type="GO" id="GO:0043165">
    <property type="term" value="P:Gram-negative-bacterium-type cell outer membrane assembly"/>
    <property type="evidence" value="ECO:0007669"/>
    <property type="project" value="UniProtKB-UniRule"/>
</dbReference>
<comment type="subcellular location">
    <subcellularLocation>
        <location evidence="8">Cell outer membrane</location>
    </subcellularLocation>
    <subcellularLocation>
        <location evidence="1">Membrane</location>
    </subcellularLocation>
</comment>
<dbReference type="PANTHER" id="PTHR12815:SF23">
    <property type="entry name" value="OUTER MEMBRANE PROTEIN ASSEMBLY FACTOR BAMA"/>
    <property type="match status" value="1"/>
</dbReference>
<dbReference type="InterPro" id="IPR034746">
    <property type="entry name" value="POTRA"/>
</dbReference>
<dbReference type="PANTHER" id="PTHR12815">
    <property type="entry name" value="SORTING AND ASSEMBLY MACHINERY SAMM50 PROTEIN FAMILY MEMBER"/>
    <property type="match status" value="1"/>
</dbReference>
<evidence type="ECO:0000256" key="8">
    <source>
        <dbReference type="HAMAP-Rule" id="MF_01430"/>
    </source>
</evidence>
<dbReference type="Gene3D" id="3.10.20.310">
    <property type="entry name" value="membrane protein fhac"/>
    <property type="match status" value="5"/>
</dbReference>
<keyword evidence="6 8" id="KW-0472">Membrane</keyword>
<keyword evidence="3 8" id="KW-0812">Transmembrane</keyword>
<dbReference type="GO" id="GO:0051205">
    <property type="term" value="P:protein insertion into membrane"/>
    <property type="evidence" value="ECO:0007669"/>
    <property type="project" value="UniProtKB-UniRule"/>
</dbReference>
<sequence precursor="true">MKATKRLMGAASAAALAAGMVFSASLVVQVAAVSVAEAAVVSSVSVRGNSRVDADTIRGNISIQPGRTFSAADIDESVKRLFATGLFSDVRINQSGGTLIVEVQEYPVVNQVLFQGNKKRKDADLARVVQLKPRGPFSQAQMEADVEAIKAAYSAIGRDDAEVQTQVMDLGENRVNVVFTVNEGGRTKIKSVNFVGNNAFGDRRLGDVISTKRSNMLSFLFRDDIYDENRLRADEEALRRFYYDRGYADFQVVSSSAELDEATNEYTVNFTVDEGERYTFGDVSVETSIEGIDSKSLNSEIRTHSGDVYSAKKVEDTIIGLTEQVAGSGYAFAQVTPRGDRNFETRTISVVYTIDQGPRTYVERIEIRGNERTRDYVIRREFDISEGDAFNQVLIQRAKRRLERLDYFETVNIATAPGSEPDQVILVVDLVEKSTGEFSIGGGYTTGENAGFSVEGSVSERNFLGRGQFIRISAGGGKDTRNYSLSFTEPYFLGRRIAAGFDVYRQTQKYTNYESETTGATIRFGLPITQNLTTQLAYNLTSEEYGYTDDCEPDSGTTTSCDLSPAIIAGIEASPWVKSSVSATLQYNSIDDMKNPHSGIYATLTGEVAGLGGDAKWAKITARGNYYHTLSEQQDIVGLVTLGAGHIQPFDDNGLRVFDQFKGSDRMIRGFAYNGIGPADTNGSTDEDDFDHLGGTTYFHATAEAQFPMPVLPPSMGVKGAVFADAATLFGVDGGVSGVVPGANQASFDMRWRASVGAGLIWASPFGPIRIDYAIPVLKEDTDIVQNLNFGMSAKF</sequence>
<dbReference type="PIRSF" id="PIRSF006076">
    <property type="entry name" value="OM_assembly_OMP85"/>
    <property type="match status" value="1"/>
</dbReference>
<gene>
    <name evidence="8" type="primary">bamA</name>
    <name evidence="11" type="ORF">SAMN02982922_3755</name>
</gene>
<name>A0A1X7PC04_9HYPH</name>
<reference evidence="11 12" key="1">
    <citation type="submission" date="2017-04" db="EMBL/GenBank/DDBJ databases">
        <authorList>
            <person name="Afonso C.L."/>
            <person name="Miller P.J."/>
            <person name="Scott M.A."/>
            <person name="Spackman E."/>
            <person name="Goraichik I."/>
            <person name="Dimitrov K.M."/>
            <person name="Suarez D.L."/>
            <person name="Swayne D.E."/>
        </authorList>
    </citation>
    <scope>NUCLEOTIDE SEQUENCE [LARGE SCALE GENOMIC DNA]</scope>
    <source>
        <strain evidence="11 12">B5P</strain>
    </source>
</reference>
<dbReference type="Pfam" id="PF07244">
    <property type="entry name" value="POTRA"/>
    <property type="match status" value="5"/>
</dbReference>
<keyword evidence="12" id="KW-1185">Reference proteome</keyword>
<dbReference type="Pfam" id="PF01103">
    <property type="entry name" value="Omp85"/>
    <property type="match status" value="1"/>
</dbReference>
<evidence type="ECO:0000259" key="10">
    <source>
        <dbReference type="PROSITE" id="PS51779"/>
    </source>
</evidence>
<keyword evidence="7 8" id="KW-0998">Cell outer membrane</keyword>